<reference evidence="4 5" key="1">
    <citation type="submission" date="2020-02" db="EMBL/GenBank/DDBJ databases">
        <title>Full genome sequence of Nocardioides sp. R-3366.</title>
        <authorList>
            <person name="Im W.-T."/>
        </authorList>
    </citation>
    <scope>NUCLEOTIDE SEQUENCE [LARGE SCALE GENOMIC DNA]</scope>
    <source>
        <strain evidence="4 5">R-3366</strain>
    </source>
</reference>
<dbReference type="InterPro" id="IPR011006">
    <property type="entry name" value="CheY-like_superfamily"/>
</dbReference>
<dbReference type="Gene3D" id="3.40.50.2300">
    <property type="match status" value="1"/>
</dbReference>
<dbReference type="PANTHER" id="PTHR44591">
    <property type="entry name" value="STRESS RESPONSE REGULATOR PROTEIN 1"/>
    <property type="match status" value="1"/>
</dbReference>
<dbReference type="GO" id="GO:0000160">
    <property type="term" value="P:phosphorelay signal transduction system"/>
    <property type="evidence" value="ECO:0007669"/>
    <property type="project" value="InterPro"/>
</dbReference>
<dbReference type="SMART" id="SM00448">
    <property type="entry name" value="REC"/>
    <property type="match status" value="1"/>
</dbReference>
<evidence type="ECO:0000256" key="1">
    <source>
        <dbReference type="ARBA" id="ARBA00022553"/>
    </source>
</evidence>
<dbReference type="Pfam" id="PF00072">
    <property type="entry name" value="Response_reg"/>
    <property type="match status" value="1"/>
</dbReference>
<dbReference type="CDD" id="cd17552">
    <property type="entry name" value="REC_RR468-like"/>
    <property type="match status" value="1"/>
</dbReference>
<evidence type="ECO:0000313" key="5">
    <source>
        <dbReference type="Proteomes" id="UP000502996"/>
    </source>
</evidence>
<proteinExistence type="predicted"/>
<name>A0A6G6WEK7_9ACTN</name>
<organism evidence="4 5">
    <name type="scientific">Nocardioides anomalus</name>
    <dbReference type="NCBI Taxonomy" id="2712223"/>
    <lineage>
        <taxon>Bacteria</taxon>
        <taxon>Bacillati</taxon>
        <taxon>Actinomycetota</taxon>
        <taxon>Actinomycetes</taxon>
        <taxon>Propionibacteriales</taxon>
        <taxon>Nocardioidaceae</taxon>
        <taxon>Nocardioides</taxon>
    </lineage>
</organism>
<dbReference type="KEGG" id="nano:G5V58_13650"/>
<keyword evidence="1 2" id="KW-0597">Phosphoprotein</keyword>
<feature type="domain" description="Response regulatory" evidence="3">
    <location>
        <begin position="5"/>
        <end position="122"/>
    </location>
</feature>
<sequence>MPTPTVLVVDDDENIRDLTQLALESVSGWTVLTADGGYAAIDMCREHRPDAVLLDMMMPDIDGLTTFQQLQADERTRDIPVILFTAKGRPGERQPWEDTGIRGMIAKPYNPMTLGDRVSELLHWSLPEAG</sequence>
<protein>
    <submittedName>
        <fullName evidence="4">Response regulator</fullName>
    </submittedName>
</protein>
<dbReference type="AlphaFoldDB" id="A0A6G6WEK7"/>
<dbReference type="RefSeq" id="WP_165233604.1">
    <property type="nucleotide sequence ID" value="NZ_CP049257.1"/>
</dbReference>
<evidence type="ECO:0000259" key="3">
    <source>
        <dbReference type="PROSITE" id="PS50110"/>
    </source>
</evidence>
<gene>
    <name evidence="4" type="ORF">G5V58_13650</name>
</gene>
<feature type="modified residue" description="4-aspartylphosphate" evidence="2">
    <location>
        <position position="55"/>
    </location>
</feature>
<dbReference type="InterPro" id="IPR001789">
    <property type="entry name" value="Sig_transdc_resp-reg_receiver"/>
</dbReference>
<dbReference type="PANTHER" id="PTHR44591:SF22">
    <property type="entry name" value="CHEY SUBFAMILY"/>
    <property type="match status" value="1"/>
</dbReference>
<dbReference type="PROSITE" id="PS50110">
    <property type="entry name" value="RESPONSE_REGULATORY"/>
    <property type="match status" value="1"/>
</dbReference>
<dbReference type="EMBL" id="CP049257">
    <property type="protein sequence ID" value="QIG43664.1"/>
    <property type="molecule type" value="Genomic_DNA"/>
</dbReference>
<dbReference type="InterPro" id="IPR050595">
    <property type="entry name" value="Bact_response_regulator"/>
</dbReference>
<dbReference type="SUPFAM" id="SSF52172">
    <property type="entry name" value="CheY-like"/>
    <property type="match status" value="1"/>
</dbReference>
<evidence type="ECO:0000256" key="2">
    <source>
        <dbReference type="PROSITE-ProRule" id="PRU00169"/>
    </source>
</evidence>
<evidence type="ECO:0000313" key="4">
    <source>
        <dbReference type="EMBL" id="QIG43664.1"/>
    </source>
</evidence>
<dbReference type="Proteomes" id="UP000502996">
    <property type="component" value="Chromosome"/>
</dbReference>
<accession>A0A6G6WEK7</accession>
<keyword evidence="5" id="KW-1185">Reference proteome</keyword>